<dbReference type="PANTHER" id="PTHR30433:SF3">
    <property type="entry name" value="MOTILITY PROTEIN A"/>
    <property type="match status" value="1"/>
</dbReference>
<evidence type="ECO:0000256" key="7">
    <source>
        <dbReference type="SAM" id="Phobius"/>
    </source>
</evidence>
<feature type="transmembrane region" description="Helical" evidence="7">
    <location>
        <begin position="151"/>
        <end position="172"/>
    </location>
</feature>
<evidence type="ECO:0000259" key="8">
    <source>
        <dbReference type="Pfam" id="PF01618"/>
    </source>
</evidence>
<evidence type="ECO:0000256" key="5">
    <source>
        <dbReference type="ARBA" id="ARBA00023136"/>
    </source>
</evidence>
<evidence type="ECO:0000313" key="10">
    <source>
        <dbReference type="Proteomes" id="UP000291236"/>
    </source>
</evidence>
<dbReference type="RefSeq" id="WP_172603713.1">
    <property type="nucleotide sequence ID" value="NZ_AP019368.1"/>
</dbReference>
<keyword evidence="5 7" id="KW-0472">Membrane</keyword>
<comment type="subcellular location">
    <subcellularLocation>
        <location evidence="1">Cell membrane</location>
        <topology evidence="1">Multi-pass membrane protein</topology>
    </subcellularLocation>
    <subcellularLocation>
        <location evidence="6">Membrane</location>
        <topology evidence="6">Multi-pass membrane protein</topology>
    </subcellularLocation>
</comment>
<sequence length="247" mass="26301">MELSSIIGPILGGVAVIGTAVLKGLSPGMLWGGSAAMIVGVGAIAAVMTAYPMKDVVFSFKSLGLFLNGPKMDSEGAISAIERLAQMARKDGVLALEKEIDKLEDPLMKKGIEMVSMNTEAQIIENILLSEIDMMYEEEEIAAKFWEDMGAFAPTIGILGAVLGLMVVMLNLDNPPEIGPGIKTAFIATLYGVALANLFALPAGKKIKRMCHHKKVFREMVATGIIGIAQGTAPKVLVERLHGMVHH</sequence>
<dbReference type="GO" id="GO:0005886">
    <property type="term" value="C:plasma membrane"/>
    <property type="evidence" value="ECO:0007669"/>
    <property type="project" value="UniProtKB-SubCell"/>
</dbReference>
<evidence type="ECO:0000256" key="4">
    <source>
        <dbReference type="ARBA" id="ARBA00022989"/>
    </source>
</evidence>
<keyword evidence="6" id="KW-0653">Protein transport</keyword>
<evidence type="ECO:0000313" key="9">
    <source>
        <dbReference type="EMBL" id="BBH51885.1"/>
    </source>
</evidence>
<dbReference type="Proteomes" id="UP000291236">
    <property type="component" value="Chromosome"/>
</dbReference>
<evidence type="ECO:0000256" key="3">
    <source>
        <dbReference type="ARBA" id="ARBA00022692"/>
    </source>
</evidence>
<evidence type="ECO:0000256" key="1">
    <source>
        <dbReference type="ARBA" id="ARBA00004651"/>
    </source>
</evidence>
<dbReference type="GO" id="GO:0015031">
    <property type="term" value="P:protein transport"/>
    <property type="evidence" value="ECO:0007669"/>
    <property type="project" value="UniProtKB-KW"/>
</dbReference>
<keyword evidence="6" id="KW-0813">Transport</keyword>
<protein>
    <submittedName>
        <fullName evidence="9">Flagellar motor protein</fullName>
    </submittedName>
</protein>
<keyword evidence="9" id="KW-0969">Cilium</keyword>
<dbReference type="Pfam" id="PF01618">
    <property type="entry name" value="MotA_ExbB"/>
    <property type="match status" value="1"/>
</dbReference>
<keyword evidence="3 7" id="KW-0812">Transmembrane</keyword>
<dbReference type="AlphaFoldDB" id="A0A4P2VRS7"/>
<accession>A0A4P2VRS7</accession>
<keyword evidence="9" id="KW-0966">Cell projection</keyword>
<keyword evidence="2" id="KW-1003">Cell membrane</keyword>
<dbReference type="InterPro" id="IPR002898">
    <property type="entry name" value="MotA_ExbB_proton_chnl"/>
</dbReference>
<keyword evidence="9" id="KW-0282">Flagellum</keyword>
<dbReference type="InterPro" id="IPR047055">
    <property type="entry name" value="MotA-like"/>
</dbReference>
<dbReference type="EMBL" id="AP019368">
    <property type="protein sequence ID" value="BBH51885.1"/>
    <property type="molecule type" value="Genomic_DNA"/>
</dbReference>
<comment type="similarity">
    <text evidence="6">Belongs to the exbB/tolQ family.</text>
</comment>
<feature type="transmembrane region" description="Helical" evidence="7">
    <location>
        <begin position="184"/>
        <end position="204"/>
    </location>
</feature>
<dbReference type="KEGG" id="sbf:JCM31447_311600"/>
<organism evidence="9 10">
    <name type="scientific">Fluviispira sanaruensis</name>
    <dbReference type="NCBI Taxonomy" id="2493639"/>
    <lineage>
        <taxon>Bacteria</taxon>
        <taxon>Pseudomonadati</taxon>
        <taxon>Bdellovibrionota</taxon>
        <taxon>Oligoflexia</taxon>
        <taxon>Silvanigrellales</taxon>
        <taxon>Silvanigrellaceae</taxon>
        <taxon>Fluviispira</taxon>
    </lineage>
</organism>
<reference evidence="9 10" key="1">
    <citation type="submission" date="2018-12" db="EMBL/GenBank/DDBJ databases">
        <title>Rubrispira sanarue gen. nov., sp., nov., a member of the order Silvanigrellales, isolated from a brackish lake in Hamamatsu Japan.</title>
        <authorList>
            <person name="Maejima Y."/>
            <person name="Iino T."/>
            <person name="Muraguchi Y."/>
            <person name="Fukuda K."/>
            <person name="Nojiri H."/>
            <person name="Ohkuma M."/>
            <person name="Moriuchi R."/>
            <person name="Dohra H."/>
            <person name="Kimbara K."/>
            <person name="Shintani M."/>
        </authorList>
    </citation>
    <scope>NUCLEOTIDE SEQUENCE [LARGE SCALE GENOMIC DNA]</scope>
    <source>
        <strain evidence="9 10">RF1110005</strain>
    </source>
</reference>
<dbReference type="PANTHER" id="PTHR30433">
    <property type="entry name" value="CHEMOTAXIS PROTEIN MOTA"/>
    <property type="match status" value="1"/>
</dbReference>
<evidence type="ECO:0000256" key="2">
    <source>
        <dbReference type="ARBA" id="ARBA00022475"/>
    </source>
</evidence>
<dbReference type="GO" id="GO:0006935">
    <property type="term" value="P:chemotaxis"/>
    <property type="evidence" value="ECO:0007669"/>
    <property type="project" value="InterPro"/>
</dbReference>
<evidence type="ECO:0000256" key="6">
    <source>
        <dbReference type="RuleBase" id="RU004057"/>
    </source>
</evidence>
<name>A0A4P2VRS7_FLUSA</name>
<feature type="transmembrane region" description="Helical" evidence="7">
    <location>
        <begin position="31"/>
        <end position="51"/>
    </location>
</feature>
<gene>
    <name evidence="9" type="primary">motC</name>
    <name evidence="9" type="ORF">JCM31447_311600</name>
</gene>
<keyword evidence="4 7" id="KW-1133">Transmembrane helix</keyword>
<proteinExistence type="inferred from homology"/>
<feature type="domain" description="MotA/TolQ/ExbB proton channel" evidence="8">
    <location>
        <begin position="101"/>
        <end position="214"/>
    </location>
</feature>
<dbReference type="GO" id="GO:0071978">
    <property type="term" value="P:bacterial-type flagellum-dependent swarming motility"/>
    <property type="evidence" value="ECO:0007669"/>
    <property type="project" value="InterPro"/>
</dbReference>
<feature type="transmembrane region" description="Helical" evidence="7">
    <location>
        <begin position="7"/>
        <end position="25"/>
    </location>
</feature>
<keyword evidence="10" id="KW-1185">Reference proteome</keyword>